<comment type="caution">
    <text evidence="1">The sequence shown here is derived from an EMBL/GenBank/DDBJ whole genome shotgun (WGS) entry which is preliminary data.</text>
</comment>
<evidence type="ECO:0000313" key="2">
    <source>
        <dbReference type="Proteomes" id="UP001054945"/>
    </source>
</evidence>
<evidence type="ECO:0000313" key="1">
    <source>
        <dbReference type="EMBL" id="GIY94795.1"/>
    </source>
</evidence>
<proteinExistence type="predicted"/>
<sequence length="183" mass="20034">MGQLAVMSHVGLAVRPTPKRASRVTRNMLPTLTYVTSHMLVIGETQSASTPNCQQLTQSLQNGSKSSWSTPDKPKLNKIFFISTACNFVRSADDRAETSITRNQLMLQMFKALKPTSVGFSPHDRVSFAKHKLLLSAGVHHNSCPHLSGVWFLGPPAGSLKIQHKLKSGRVGLSIMINCVQRA</sequence>
<organism evidence="1 2">
    <name type="scientific">Caerostris extrusa</name>
    <name type="common">Bark spider</name>
    <name type="synonym">Caerostris bankana</name>
    <dbReference type="NCBI Taxonomy" id="172846"/>
    <lineage>
        <taxon>Eukaryota</taxon>
        <taxon>Metazoa</taxon>
        <taxon>Ecdysozoa</taxon>
        <taxon>Arthropoda</taxon>
        <taxon>Chelicerata</taxon>
        <taxon>Arachnida</taxon>
        <taxon>Araneae</taxon>
        <taxon>Araneomorphae</taxon>
        <taxon>Entelegynae</taxon>
        <taxon>Araneoidea</taxon>
        <taxon>Araneidae</taxon>
        <taxon>Caerostris</taxon>
    </lineage>
</organism>
<protein>
    <submittedName>
        <fullName evidence="1">Uncharacterized protein</fullName>
    </submittedName>
</protein>
<name>A0AAV4XIC3_CAEEX</name>
<gene>
    <name evidence="1" type="ORF">CEXT_810811</name>
</gene>
<accession>A0AAV4XIC3</accession>
<dbReference type="EMBL" id="BPLR01000433">
    <property type="protein sequence ID" value="GIY94795.1"/>
    <property type="molecule type" value="Genomic_DNA"/>
</dbReference>
<keyword evidence="2" id="KW-1185">Reference proteome</keyword>
<dbReference type="Proteomes" id="UP001054945">
    <property type="component" value="Unassembled WGS sequence"/>
</dbReference>
<dbReference type="AlphaFoldDB" id="A0AAV4XIC3"/>
<reference evidence="1 2" key="1">
    <citation type="submission" date="2021-06" db="EMBL/GenBank/DDBJ databases">
        <title>Caerostris extrusa draft genome.</title>
        <authorList>
            <person name="Kono N."/>
            <person name="Arakawa K."/>
        </authorList>
    </citation>
    <scope>NUCLEOTIDE SEQUENCE [LARGE SCALE GENOMIC DNA]</scope>
</reference>